<evidence type="ECO:0000313" key="2">
    <source>
        <dbReference type="EMBL" id="SIS11691.1"/>
    </source>
</evidence>
<name>A0A1N7GGI0_9EURY</name>
<organism evidence="2 3">
    <name type="scientific">Natronorubrum thiooxidans</name>
    <dbReference type="NCBI Taxonomy" id="308853"/>
    <lineage>
        <taxon>Archaea</taxon>
        <taxon>Methanobacteriati</taxon>
        <taxon>Methanobacteriota</taxon>
        <taxon>Stenosarchaea group</taxon>
        <taxon>Halobacteria</taxon>
        <taxon>Halobacteriales</taxon>
        <taxon>Natrialbaceae</taxon>
        <taxon>Natronorubrum</taxon>
    </lineage>
</organism>
<proteinExistence type="predicted"/>
<dbReference type="EMBL" id="FTNR01000012">
    <property type="protein sequence ID" value="SIS11691.1"/>
    <property type="molecule type" value="Genomic_DNA"/>
</dbReference>
<dbReference type="Proteomes" id="UP000185936">
    <property type="component" value="Unassembled WGS sequence"/>
</dbReference>
<accession>A0A1N7GGI0</accession>
<dbReference type="RefSeq" id="WP_076610053.1">
    <property type="nucleotide sequence ID" value="NZ_FTNR01000012.1"/>
</dbReference>
<reference evidence="3" key="1">
    <citation type="submission" date="2017-01" db="EMBL/GenBank/DDBJ databases">
        <authorList>
            <person name="Varghese N."/>
            <person name="Submissions S."/>
        </authorList>
    </citation>
    <scope>NUCLEOTIDE SEQUENCE [LARGE SCALE GENOMIC DNA]</scope>
    <source>
        <strain evidence="3">type strain: HArc-</strain>
    </source>
</reference>
<dbReference type="AlphaFoldDB" id="A0A1N7GGI0"/>
<evidence type="ECO:0000313" key="3">
    <source>
        <dbReference type="Proteomes" id="UP000185936"/>
    </source>
</evidence>
<keyword evidence="1" id="KW-0472">Membrane</keyword>
<sequence length="59" mass="6508">MLESVPAPVEAAIYLYFVAVGAIGCYLHGWLWLSHRRQNQGLESAPSHPQADDGARSDR</sequence>
<keyword evidence="3" id="KW-1185">Reference proteome</keyword>
<dbReference type="OrthoDB" id="192325at2157"/>
<gene>
    <name evidence="2" type="ORF">SAMN05421752_11224</name>
</gene>
<keyword evidence="1" id="KW-0812">Transmembrane</keyword>
<feature type="transmembrane region" description="Helical" evidence="1">
    <location>
        <begin position="12"/>
        <end position="33"/>
    </location>
</feature>
<evidence type="ECO:0000256" key="1">
    <source>
        <dbReference type="SAM" id="Phobius"/>
    </source>
</evidence>
<protein>
    <submittedName>
        <fullName evidence="2">Uncharacterized protein</fullName>
    </submittedName>
</protein>
<keyword evidence="1" id="KW-1133">Transmembrane helix</keyword>